<proteinExistence type="predicted"/>
<dbReference type="RefSeq" id="WP_166395619.1">
    <property type="nucleotide sequence ID" value="NZ_CP045121.1"/>
</dbReference>
<dbReference type="CDD" id="cd05403">
    <property type="entry name" value="NT_KNTase_like"/>
    <property type="match status" value="1"/>
</dbReference>
<accession>A0A6G8PUB2</accession>
<dbReference type="Gene3D" id="3.30.460.10">
    <property type="entry name" value="Beta Polymerase, domain 2"/>
    <property type="match status" value="1"/>
</dbReference>
<dbReference type="EMBL" id="CP045121">
    <property type="protein sequence ID" value="QIN77943.1"/>
    <property type="molecule type" value="Genomic_DNA"/>
</dbReference>
<dbReference type="InterPro" id="IPR043519">
    <property type="entry name" value="NT_sf"/>
</dbReference>
<evidence type="ECO:0000259" key="1">
    <source>
        <dbReference type="Pfam" id="PF01909"/>
    </source>
</evidence>
<dbReference type="PANTHER" id="PTHR33933:SF1">
    <property type="entry name" value="PROTEIN ADENYLYLTRANSFERASE MNTA-RELATED"/>
    <property type="match status" value="1"/>
</dbReference>
<reference evidence="2 3" key="1">
    <citation type="submission" date="2019-10" db="EMBL/GenBank/DDBJ databases">
        <title>Rubrobacter sp nov SCSIO 52915 isolated from a deep-sea sediment in the South China Sea.</title>
        <authorList>
            <person name="Chen R.W."/>
        </authorList>
    </citation>
    <scope>NUCLEOTIDE SEQUENCE [LARGE SCALE GENOMIC DNA]</scope>
    <source>
        <strain evidence="2 3">SCSIO 52915</strain>
    </source>
</reference>
<dbReference type="InterPro" id="IPR052548">
    <property type="entry name" value="Type_VII_TA_antitoxin"/>
</dbReference>
<evidence type="ECO:0000313" key="3">
    <source>
        <dbReference type="Proteomes" id="UP000502706"/>
    </source>
</evidence>
<feature type="domain" description="Polymerase nucleotidyl transferase" evidence="1">
    <location>
        <begin position="18"/>
        <end position="88"/>
    </location>
</feature>
<gene>
    <name evidence="2" type="ORF">GBA65_04760</name>
</gene>
<name>A0A6G8PUB2_9ACTN</name>
<dbReference type="SUPFAM" id="SSF81301">
    <property type="entry name" value="Nucleotidyltransferase"/>
    <property type="match status" value="1"/>
</dbReference>
<dbReference type="Pfam" id="PF01909">
    <property type="entry name" value="NTP_transf_2"/>
    <property type="match status" value="1"/>
</dbReference>
<evidence type="ECO:0000313" key="2">
    <source>
        <dbReference type="EMBL" id="QIN77943.1"/>
    </source>
</evidence>
<dbReference type="AlphaFoldDB" id="A0A6G8PUB2"/>
<keyword evidence="3" id="KW-1185">Reference proteome</keyword>
<dbReference type="Proteomes" id="UP000502706">
    <property type="component" value="Chromosome"/>
</dbReference>
<dbReference type="KEGG" id="rmar:GBA65_04760"/>
<dbReference type="GO" id="GO:0016779">
    <property type="term" value="F:nucleotidyltransferase activity"/>
    <property type="evidence" value="ECO:0007669"/>
    <property type="project" value="InterPro"/>
</dbReference>
<dbReference type="InterPro" id="IPR002934">
    <property type="entry name" value="Polymerase_NTP_transf_dom"/>
</dbReference>
<protein>
    <submittedName>
        <fullName evidence="2">Nucleotidyltransferase domain-containing protein</fullName>
    </submittedName>
</protein>
<dbReference type="PANTHER" id="PTHR33933">
    <property type="entry name" value="NUCLEOTIDYLTRANSFERASE"/>
    <property type="match status" value="1"/>
</dbReference>
<keyword evidence="2" id="KW-0808">Transferase</keyword>
<organism evidence="2 3">
    <name type="scientific">Rubrobacter marinus</name>
    <dbReference type="NCBI Taxonomy" id="2653852"/>
    <lineage>
        <taxon>Bacteria</taxon>
        <taxon>Bacillati</taxon>
        <taxon>Actinomycetota</taxon>
        <taxon>Rubrobacteria</taxon>
        <taxon>Rubrobacterales</taxon>
        <taxon>Rubrobacteraceae</taxon>
        <taxon>Rubrobacter</taxon>
    </lineage>
</organism>
<sequence length="113" mass="12494">MNGGKLSAEELSELLNKLGRGLKDLYGERYRGLVLYGSYARGEADEGSDVDVLLLLDGEVDTVRELVRAEEVKWPLSLEAGYTVSLLPVSLTYYRNSGEPFVRNVRREGVAVA</sequence>